<dbReference type="InterPro" id="IPR000182">
    <property type="entry name" value="GNAT_dom"/>
</dbReference>
<evidence type="ECO:0000259" key="1">
    <source>
        <dbReference type="PROSITE" id="PS51186"/>
    </source>
</evidence>
<name>A0A1H4SLI2_9MICC</name>
<evidence type="ECO:0000313" key="3">
    <source>
        <dbReference type="Proteomes" id="UP000182652"/>
    </source>
</evidence>
<proteinExistence type="predicted"/>
<dbReference type="Gene3D" id="3.40.630.30">
    <property type="match status" value="1"/>
</dbReference>
<dbReference type="EMBL" id="FNSN01000003">
    <property type="protein sequence ID" value="SEC44884.1"/>
    <property type="molecule type" value="Genomic_DNA"/>
</dbReference>
<evidence type="ECO:0000313" key="2">
    <source>
        <dbReference type="EMBL" id="SEC44884.1"/>
    </source>
</evidence>
<protein>
    <submittedName>
        <fullName evidence="2">Protein N-acetyltransferase, RimJ/RimL family</fullName>
    </submittedName>
</protein>
<dbReference type="CDD" id="cd04301">
    <property type="entry name" value="NAT_SF"/>
    <property type="match status" value="1"/>
</dbReference>
<dbReference type="RefSeq" id="WP_082724164.1">
    <property type="nucleotide sequence ID" value="NZ_FNSN01000003.1"/>
</dbReference>
<keyword evidence="2" id="KW-0808">Transferase</keyword>
<gene>
    <name evidence="2" type="ORF">SAMN04489745_2897</name>
</gene>
<dbReference type="SUPFAM" id="SSF55729">
    <property type="entry name" value="Acyl-CoA N-acyltransferases (Nat)"/>
    <property type="match status" value="1"/>
</dbReference>
<accession>A0A1H4SLI2</accession>
<reference evidence="2 3" key="1">
    <citation type="submission" date="2016-10" db="EMBL/GenBank/DDBJ databases">
        <authorList>
            <person name="de Groot N.N."/>
        </authorList>
    </citation>
    <scope>NUCLEOTIDE SEQUENCE [LARGE SCALE GENOMIC DNA]</scope>
    <source>
        <strain evidence="2 3">DSM 10495</strain>
    </source>
</reference>
<dbReference type="PROSITE" id="PS51186">
    <property type="entry name" value="GNAT"/>
    <property type="match status" value="1"/>
</dbReference>
<dbReference type="PANTHER" id="PTHR43415">
    <property type="entry name" value="SPERMIDINE N(1)-ACETYLTRANSFERASE"/>
    <property type="match status" value="1"/>
</dbReference>
<dbReference type="STRING" id="156980.SAMN04489745_2897"/>
<sequence length="197" mass="22262">MATTTMQEWADGLYTGELTVLRGLLPEDLPELTGWWNDPGLAVLQRYTTSPLPTEDITEMFQQWSKNDSMKAAGFSIIAQSGEMSQGGELVGHVTAWGMNPRVRTATLAIMIGPRYQGQGFGGDALRVMLRVVFEEMAAHKAALDTWSFNDRALRLYRSLGFVEEGRERDAVFHRGEFHDKVHLGMLESEYRERYRG</sequence>
<dbReference type="InterPro" id="IPR016181">
    <property type="entry name" value="Acyl_CoA_acyltransferase"/>
</dbReference>
<dbReference type="Proteomes" id="UP000182652">
    <property type="component" value="Unassembled WGS sequence"/>
</dbReference>
<organism evidence="2 3">
    <name type="scientific">Arthrobacter woluwensis</name>
    <dbReference type="NCBI Taxonomy" id="156980"/>
    <lineage>
        <taxon>Bacteria</taxon>
        <taxon>Bacillati</taxon>
        <taxon>Actinomycetota</taxon>
        <taxon>Actinomycetes</taxon>
        <taxon>Micrococcales</taxon>
        <taxon>Micrococcaceae</taxon>
        <taxon>Arthrobacter</taxon>
    </lineage>
</organism>
<dbReference type="AlphaFoldDB" id="A0A1H4SLI2"/>
<dbReference type="PANTHER" id="PTHR43415:SF3">
    <property type="entry name" value="GNAT-FAMILY ACETYLTRANSFERASE"/>
    <property type="match status" value="1"/>
</dbReference>
<keyword evidence="3" id="KW-1185">Reference proteome</keyword>
<dbReference type="Pfam" id="PF13302">
    <property type="entry name" value="Acetyltransf_3"/>
    <property type="match status" value="1"/>
</dbReference>
<dbReference type="GO" id="GO:0016747">
    <property type="term" value="F:acyltransferase activity, transferring groups other than amino-acyl groups"/>
    <property type="evidence" value="ECO:0007669"/>
    <property type="project" value="InterPro"/>
</dbReference>
<feature type="domain" description="N-acetyltransferase" evidence="1">
    <location>
        <begin position="19"/>
        <end position="185"/>
    </location>
</feature>